<feature type="compositionally biased region" description="Basic and acidic residues" evidence="8">
    <location>
        <begin position="169"/>
        <end position="181"/>
    </location>
</feature>
<dbReference type="GO" id="GO:0006412">
    <property type="term" value="P:translation"/>
    <property type="evidence" value="ECO:0007669"/>
    <property type="project" value="InterPro"/>
</dbReference>
<name>A0A8J6HKW6_TENMO</name>
<dbReference type="InterPro" id="IPR057268">
    <property type="entry name" value="Ribosomal_L18"/>
</dbReference>
<feature type="region of interest" description="Disordered" evidence="8">
    <location>
        <begin position="160"/>
        <end position="181"/>
    </location>
</feature>
<keyword evidence="3" id="KW-0689">Ribosomal protein</keyword>
<reference evidence="9" key="2">
    <citation type="submission" date="2021-08" db="EMBL/GenBank/DDBJ databases">
        <authorList>
            <person name="Eriksson T."/>
        </authorList>
    </citation>
    <scope>NUCLEOTIDE SEQUENCE</scope>
    <source>
        <strain evidence="9">Stoneville</strain>
        <tissue evidence="9">Whole head</tissue>
    </source>
</reference>
<dbReference type="AlphaFoldDB" id="A0A8J6HKW6"/>
<dbReference type="EMBL" id="JABDTM020021400">
    <property type="protein sequence ID" value="KAH0816529.1"/>
    <property type="molecule type" value="Genomic_DNA"/>
</dbReference>
<evidence type="ECO:0000256" key="1">
    <source>
        <dbReference type="ARBA" id="ARBA00004173"/>
    </source>
</evidence>
<dbReference type="Proteomes" id="UP000719412">
    <property type="component" value="Unassembled WGS sequence"/>
</dbReference>
<protein>
    <recommendedName>
        <fullName evidence="6">Large ribosomal subunit protein uL18m</fullName>
    </recommendedName>
    <alternativeName>
        <fullName evidence="7">39S ribosomal protein L18, mitochondrial</fullName>
    </alternativeName>
</protein>
<comment type="subcellular location">
    <subcellularLocation>
        <location evidence="1">Mitochondrion</location>
    </subcellularLocation>
</comment>
<dbReference type="GO" id="GO:1990904">
    <property type="term" value="C:ribonucleoprotein complex"/>
    <property type="evidence" value="ECO:0007669"/>
    <property type="project" value="UniProtKB-KW"/>
</dbReference>
<comment type="similarity">
    <text evidence="2">Belongs to the universal ribosomal protein uL18 family.</text>
</comment>
<evidence type="ECO:0000256" key="8">
    <source>
        <dbReference type="SAM" id="MobiDB-lite"/>
    </source>
</evidence>
<comment type="caution">
    <text evidence="9">The sequence shown here is derived from an EMBL/GenBank/DDBJ whole genome shotgun (WGS) entry which is preliminary data.</text>
</comment>
<evidence type="ECO:0000256" key="5">
    <source>
        <dbReference type="ARBA" id="ARBA00023274"/>
    </source>
</evidence>
<dbReference type="GO" id="GO:0003735">
    <property type="term" value="F:structural constituent of ribosome"/>
    <property type="evidence" value="ECO:0007669"/>
    <property type="project" value="InterPro"/>
</dbReference>
<evidence type="ECO:0000256" key="2">
    <source>
        <dbReference type="ARBA" id="ARBA00007116"/>
    </source>
</evidence>
<gene>
    <name evidence="9" type="ORF">GEV33_006261</name>
</gene>
<evidence type="ECO:0000256" key="4">
    <source>
        <dbReference type="ARBA" id="ARBA00023128"/>
    </source>
</evidence>
<dbReference type="PANTHER" id="PTHR12899">
    <property type="entry name" value="39S RIBOSOMAL PROTEIN L18, MITOCHONDRIAL"/>
    <property type="match status" value="1"/>
</dbReference>
<dbReference type="FunFam" id="3.30.420.80:FF:000005">
    <property type="entry name" value="39S ribosomal protein L18, mitochondrial"/>
    <property type="match status" value="1"/>
</dbReference>
<dbReference type="PANTHER" id="PTHR12899:SF3">
    <property type="entry name" value="LARGE RIBOSOMAL SUBUNIT PROTEIN UL18M"/>
    <property type="match status" value="1"/>
</dbReference>
<evidence type="ECO:0000313" key="10">
    <source>
        <dbReference type="Proteomes" id="UP000719412"/>
    </source>
</evidence>
<sequence length="181" mass="21106">MFRLSQISRLSVLTNREFSTKIENSNLQISPDFINRNPRNLERMRIGYKPDGYHVEKSGRRFWHKLKLTQSGRYAYASVEHFENGEVLKASTLEWALKKQLYKCNDSIAFYNLGRVLADRCLKAGLIEMYSNIEPPKPDGKVAKFLKGLQEGGVVLEEPPQFKPARPWDQYRPEKPWEITD</sequence>
<dbReference type="InterPro" id="IPR005484">
    <property type="entry name" value="Ribosomal_uL18_bac/plant/anim"/>
</dbReference>
<dbReference type="SUPFAM" id="SSF53137">
    <property type="entry name" value="Translational machinery components"/>
    <property type="match status" value="1"/>
</dbReference>
<dbReference type="Gene3D" id="3.30.420.80">
    <property type="entry name" value="Ribosomal protein S11"/>
    <property type="match status" value="1"/>
</dbReference>
<evidence type="ECO:0000256" key="7">
    <source>
        <dbReference type="ARBA" id="ARBA00082661"/>
    </source>
</evidence>
<evidence type="ECO:0000256" key="3">
    <source>
        <dbReference type="ARBA" id="ARBA00022980"/>
    </source>
</evidence>
<proteinExistence type="inferred from homology"/>
<keyword evidence="10" id="KW-1185">Reference proteome</keyword>
<dbReference type="InterPro" id="IPR036967">
    <property type="entry name" value="Ribosomal_uS11_sf"/>
</dbReference>
<keyword evidence="5" id="KW-0687">Ribonucleoprotein</keyword>
<dbReference type="GO" id="GO:0005743">
    <property type="term" value="C:mitochondrial inner membrane"/>
    <property type="evidence" value="ECO:0007669"/>
    <property type="project" value="UniProtKB-ARBA"/>
</dbReference>
<evidence type="ECO:0000256" key="6">
    <source>
        <dbReference type="ARBA" id="ARBA00069051"/>
    </source>
</evidence>
<dbReference type="GO" id="GO:0008097">
    <property type="term" value="F:5S rRNA binding"/>
    <property type="evidence" value="ECO:0007669"/>
    <property type="project" value="TreeGrafter"/>
</dbReference>
<reference evidence="9" key="1">
    <citation type="journal article" date="2020" name="J Insects Food Feed">
        <title>The yellow mealworm (Tenebrio molitor) genome: a resource for the emerging insects as food and feed industry.</title>
        <authorList>
            <person name="Eriksson T."/>
            <person name="Andere A."/>
            <person name="Kelstrup H."/>
            <person name="Emery V."/>
            <person name="Picard C."/>
        </authorList>
    </citation>
    <scope>NUCLEOTIDE SEQUENCE</scope>
    <source>
        <strain evidence="9">Stoneville</strain>
        <tissue evidence="9">Whole head</tissue>
    </source>
</reference>
<accession>A0A8J6HKW6</accession>
<evidence type="ECO:0000313" key="9">
    <source>
        <dbReference type="EMBL" id="KAH0816529.1"/>
    </source>
</evidence>
<keyword evidence="4" id="KW-0496">Mitochondrion</keyword>
<organism evidence="9 10">
    <name type="scientific">Tenebrio molitor</name>
    <name type="common">Yellow mealworm beetle</name>
    <dbReference type="NCBI Taxonomy" id="7067"/>
    <lineage>
        <taxon>Eukaryota</taxon>
        <taxon>Metazoa</taxon>
        <taxon>Ecdysozoa</taxon>
        <taxon>Arthropoda</taxon>
        <taxon>Hexapoda</taxon>
        <taxon>Insecta</taxon>
        <taxon>Pterygota</taxon>
        <taxon>Neoptera</taxon>
        <taxon>Endopterygota</taxon>
        <taxon>Coleoptera</taxon>
        <taxon>Polyphaga</taxon>
        <taxon>Cucujiformia</taxon>
        <taxon>Tenebrionidae</taxon>
        <taxon>Tenebrio</taxon>
    </lineage>
</organism>
<dbReference type="GO" id="GO:0005840">
    <property type="term" value="C:ribosome"/>
    <property type="evidence" value="ECO:0007669"/>
    <property type="project" value="UniProtKB-KW"/>
</dbReference>
<dbReference type="CDD" id="cd00432">
    <property type="entry name" value="Ribosomal_L18_L5e"/>
    <property type="match status" value="1"/>
</dbReference>